<dbReference type="Pfam" id="PF10996">
    <property type="entry name" value="Beta-Casp"/>
    <property type="match status" value="1"/>
</dbReference>
<dbReference type="GO" id="GO:0016787">
    <property type="term" value="F:hydrolase activity"/>
    <property type="evidence" value="ECO:0007669"/>
    <property type="project" value="UniProtKB-KW"/>
</dbReference>
<dbReference type="EMBL" id="WHYR01000040">
    <property type="protein sequence ID" value="MQL53167.1"/>
    <property type="molecule type" value="Genomic_DNA"/>
</dbReference>
<feature type="domain" description="Metallo-beta-lactamase" evidence="2">
    <location>
        <begin position="13"/>
        <end position="225"/>
    </location>
</feature>
<accession>A0A6N7IUP5</accession>
<dbReference type="Proteomes" id="UP000441717">
    <property type="component" value="Unassembled WGS sequence"/>
</dbReference>
<protein>
    <submittedName>
        <fullName evidence="4">MBL fold metallo-hydrolase</fullName>
    </submittedName>
</protein>
<dbReference type="AlphaFoldDB" id="A0A6N7IUP5"/>
<evidence type="ECO:0000313" key="5">
    <source>
        <dbReference type="Proteomes" id="UP000441717"/>
    </source>
</evidence>
<reference evidence="4 5" key="1">
    <citation type="submission" date="2019-10" db="EMBL/GenBank/DDBJ databases">
        <title>Comparative genomics of sulfur disproportionating microorganisms.</title>
        <authorList>
            <person name="Ward L.M."/>
            <person name="Bertran E."/>
            <person name="Johnston D."/>
        </authorList>
    </citation>
    <scope>NUCLEOTIDE SEQUENCE [LARGE SCALE GENOMIC DNA]</scope>
    <source>
        <strain evidence="4 5">DSM 14055</strain>
    </source>
</reference>
<keyword evidence="5" id="KW-1185">Reference proteome</keyword>
<dbReference type="GO" id="GO:0004521">
    <property type="term" value="F:RNA endonuclease activity"/>
    <property type="evidence" value="ECO:0007669"/>
    <property type="project" value="TreeGrafter"/>
</dbReference>
<evidence type="ECO:0000256" key="1">
    <source>
        <dbReference type="ARBA" id="ARBA00022801"/>
    </source>
</evidence>
<dbReference type="CDD" id="cd16295">
    <property type="entry name" value="TTHA0252-CPSF-like_MBL-fold"/>
    <property type="match status" value="1"/>
</dbReference>
<dbReference type="PANTHER" id="PTHR11203:SF37">
    <property type="entry name" value="INTEGRATOR COMPLEX SUBUNIT 11"/>
    <property type="match status" value="1"/>
</dbReference>
<keyword evidence="1 4" id="KW-0378">Hydrolase</keyword>
<sequence length="520" mass="57860">MRLRFLGAARTVTGSCHLLEVGATRLMVDCGMFQGPRALRENNYRPFMVAPGSVDYVLLTHAHIDHSGLIPKLVKQGFKGRVLTTRATADLCSVMLPDSGHIQEMEVERLNRKAARSGRPPVAPVYTMEDAHRALEYFHPVDYGETVDLNPGISVRFLEAGHILGSALVEVTVREGGQTYKLVFTGDLGERKRPFLKDPAYIDQTDYLIMESTYGDRLHPNGPDHLEILHEVIWDTYRRGGNLIIPAFAVERTQDLIYDLNLLVNSGRFPPMKIYIDSPMAAAATAIFKKHAGIFDEEARNLMAKGQDPLTMAGLTFARTVEESMALNKIKGGAIIIAASGMCEAGRIKHHLKHNLWRPECTVLFVGYQAPGTKGRKIKDGAKFVRIHGEEVFVRAAVRSIDSYSAHADQEDLLDWVGHLRRPPIRVFLVHGEPGPIEVLAGEIARRYGFPVYAPVMGEELLLSTALPATDEELRRAHAQVSARLQDLISRGLARGHYQQIMEQLDNLDVLLQDIQQKAG</sequence>
<dbReference type="InterPro" id="IPR050698">
    <property type="entry name" value="MBL"/>
</dbReference>
<dbReference type="Gene3D" id="3.60.15.10">
    <property type="entry name" value="Ribonuclease Z/Hydroxyacylglutathione hydrolase-like"/>
    <property type="match status" value="1"/>
</dbReference>
<dbReference type="SMART" id="SM00849">
    <property type="entry name" value="Lactamase_B"/>
    <property type="match status" value="1"/>
</dbReference>
<evidence type="ECO:0000259" key="3">
    <source>
        <dbReference type="SMART" id="SM01027"/>
    </source>
</evidence>
<dbReference type="Pfam" id="PF00753">
    <property type="entry name" value="Lactamase_B"/>
    <property type="match status" value="1"/>
</dbReference>
<dbReference type="SMART" id="SM01027">
    <property type="entry name" value="Beta-Casp"/>
    <property type="match status" value="1"/>
</dbReference>
<name>A0A6N7IUP5_9FIRM</name>
<gene>
    <name evidence="4" type="ORF">GFC01_13050</name>
</gene>
<dbReference type="OrthoDB" id="9803916at2"/>
<dbReference type="InterPro" id="IPR001279">
    <property type="entry name" value="Metallo-B-lactamas"/>
</dbReference>
<evidence type="ECO:0000313" key="4">
    <source>
        <dbReference type="EMBL" id="MQL53167.1"/>
    </source>
</evidence>
<organism evidence="4 5">
    <name type="scientific">Desulfofundulus thermobenzoicus</name>
    <dbReference type="NCBI Taxonomy" id="29376"/>
    <lineage>
        <taxon>Bacteria</taxon>
        <taxon>Bacillati</taxon>
        <taxon>Bacillota</taxon>
        <taxon>Clostridia</taxon>
        <taxon>Eubacteriales</taxon>
        <taxon>Peptococcaceae</taxon>
        <taxon>Desulfofundulus</taxon>
    </lineage>
</organism>
<dbReference type="PANTHER" id="PTHR11203">
    <property type="entry name" value="CLEAVAGE AND POLYADENYLATION SPECIFICITY FACTOR FAMILY MEMBER"/>
    <property type="match status" value="1"/>
</dbReference>
<evidence type="ECO:0000259" key="2">
    <source>
        <dbReference type="SMART" id="SM00849"/>
    </source>
</evidence>
<comment type="caution">
    <text evidence="4">The sequence shown here is derived from an EMBL/GenBank/DDBJ whole genome shotgun (WGS) entry which is preliminary data.</text>
</comment>
<dbReference type="InterPro" id="IPR011108">
    <property type="entry name" value="RMMBL"/>
</dbReference>
<dbReference type="InterPro" id="IPR036866">
    <property type="entry name" value="RibonucZ/Hydroxyglut_hydro"/>
</dbReference>
<feature type="domain" description="Beta-Casp" evidence="3">
    <location>
        <begin position="253"/>
        <end position="378"/>
    </location>
</feature>
<dbReference type="SUPFAM" id="SSF56281">
    <property type="entry name" value="Metallo-hydrolase/oxidoreductase"/>
    <property type="match status" value="1"/>
</dbReference>
<dbReference type="InterPro" id="IPR022712">
    <property type="entry name" value="Beta_Casp"/>
</dbReference>
<dbReference type="Pfam" id="PF07521">
    <property type="entry name" value="RMMBL"/>
    <property type="match status" value="1"/>
</dbReference>
<dbReference type="Gene3D" id="3.40.50.10890">
    <property type="match status" value="1"/>
</dbReference>
<proteinExistence type="predicted"/>
<dbReference type="RefSeq" id="WP_152947644.1">
    <property type="nucleotide sequence ID" value="NZ_WHYR01000040.1"/>
</dbReference>